<dbReference type="InterPro" id="IPR043128">
    <property type="entry name" value="Rev_trsase/Diguanyl_cyclase"/>
</dbReference>
<dbReference type="Gene3D" id="3.30.70.270">
    <property type="match status" value="1"/>
</dbReference>
<protein>
    <submittedName>
        <fullName evidence="2">Diguanylate cyclase</fullName>
    </submittedName>
</protein>
<reference evidence="2 3" key="1">
    <citation type="submission" date="2014-01" db="EMBL/GenBank/DDBJ databases">
        <title>Development of a Comparative Genomic Fingerprinting Assay for High Resolution Genotyping of Arcobacter butzleri.</title>
        <authorList>
            <person name="Webb A.L."/>
            <person name="Inglis G.D."/>
            <person name="Kruczkiewicz P."/>
            <person name="Selinger L.B."/>
            <person name="Taboada E.N."/>
        </authorList>
    </citation>
    <scope>NUCLEOTIDE SEQUENCE [LARGE SCALE GENOMIC DNA]</scope>
    <source>
        <strain evidence="2 3">L348</strain>
    </source>
</reference>
<dbReference type="InterPro" id="IPR029787">
    <property type="entry name" value="Nucleotide_cyclase"/>
</dbReference>
<comment type="caution">
    <text evidence="2">The sequence shown here is derived from an EMBL/GenBank/DDBJ whole genome shotgun (WGS) entry which is preliminary data.</text>
</comment>
<proteinExistence type="predicted"/>
<dbReference type="PANTHER" id="PTHR46663:SF2">
    <property type="entry name" value="GGDEF DOMAIN-CONTAINING PROTEIN"/>
    <property type="match status" value="1"/>
</dbReference>
<dbReference type="PATRIC" id="fig|1447256.3.peg.1009"/>
<evidence type="ECO:0000313" key="2">
    <source>
        <dbReference type="EMBL" id="KLE00677.1"/>
    </source>
</evidence>
<dbReference type="Proteomes" id="UP000035514">
    <property type="component" value="Unassembled WGS sequence"/>
</dbReference>
<dbReference type="AlphaFoldDB" id="A0A0G9K2E2"/>
<sequence>MNKSCEEVLAKSQQLRLLGLEDYSLNIFNYLNTNYQINFLKIYIKKQNDIENLFDNSQKNENYLFNTLKFKQNSEYEVIFSLLSTTQKEFEDIKNRLNFIKLALEIFSQSLFSKYLEKVIEDISIIDSLTGNYNRHYLYHYIEPLFSLSNRKQEKIAFLRISIDHFKAVIDEFNYKIGDKVIKVLSKTIKSSIRDSDTVIRMTNDGHLIILPNITNSDNAVLVANKLIDKFSKEKIIVNEDTKQTLMKTICVGITIYPDDGVDIDTIIRKSDIALYEAKNMGRSKVFVFNEEETNKVELF</sequence>
<dbReference type="SMART" id="SM00267">
    <property type="entry name" value="GGDEF"/>
    <property type="match status" value="1"/>
</dbReference>
<dbReference type="InterPro" id="IPR000160">
    <property type="entry name" value="GGDEF_dom"/>
</dbReference>
<accession>A0A0G9K2E2</accession>
<evidence type="ECO:0000313" key="3">
    <source>
        <dbReference type="Proteomes" id="UP000035514"/>
    </source>
</evidence>
<dbReference type="EMBL" id="JAIQ01000082">
    <property type="protein sequence ID" value="KLE00677.1"/>
    <property type="molecule type" value="Genomic_DNA"/>
</dbReference>
<name>A0A0G9K2E2_9BACT</name>
<feature type="domain" description="GGDEF" evidence="1">
    <location>
        <begin position="154"/>
        <end position="291"/>
    </location>
</feature>
<dbReference type="SUPFAM" id="SSF55073">
    <property type="entry name" value="Nucleotide cyclase"/>
    <property type="match status" value="1"/>
</dbReference>
<dbReference type="InterPro" id="IPR052163">
    <property type="entry name" value="DGC-Regulatory_Protein"/>
</dbReference>
<dbReference type="PROSITE" id="PS50887">
    <property type="entry name" value="GGDEF"/>
    <property type="match status" value="1"/>
</dbReference>
<dbReference type="CDD" id="cd01949">
    <property type="entry name" value="GGDEF"/>
    <property type="match status" value="1"/>
</dbReference>
<dbReference type="NCBIfam" id="TIGR00254">
    <property type="entry name" value="GGDEF"/>
    <property type="match status" value="1"/>
</dbReference>
<organism evidence="2 3">
    <name type="scientific">Aliarcobacter butzleri L348</name>
    <dbReference type="NCBI Taxonomy" id="1447256"/>
    <lineage>
        <taxon>Bacteria</taxon>
        <taxon>Pseudomonadati</taxon>
        <taxon>Campylobacterota</taxon>
        <taxon>Epsilonproteobacteria</taxon>
        <taxon>Campylobacterales</taxon>
        <taxon>Arcobacteraceae</taxon>
        <taxon>Aliarcobacter</taxon>
    </lineage>
</organism>
<evidence type="ECO:0000259" key="1">
    <source>
        <dbReference type="PROSITE" id="PS50887"/>
    </source>
</evidence>
<dbReference type="PANTHER" id="PTHR46663">
    <property type="entry name" value="DIGUANYLATE CYCLASE DGCT-RELATED"/>
    <property type="match status" value="1"/>
</dbReference>
<dbReference type="RefSeq" id="WP_046996576.1">
    <property type="nucleotide sequence ID" value="NZ_JAIQ01000082.1"/>
</dbReference>
<gene>
    <name evidence="2" type="ORF">AA20_05190</name>
</gene>
<dbReference type="Pfam" id="PF00990">
    <property type="entry name" value="GGDEF"/>
    <property type="match status" value="1"/>
</dbReference>